<dbReference type="EMBL" id="JACHEK010000005">
    <property type="protein sequence ID" value="MBB6144603.1"/>
    <property type="molecule type" value="Genomic_DNA"/>
</dbReference>
<dbReference type="PANTHER" id="PTHR43312">
    <property type="entry name" value="D-THREO-ALDOSE 1-DEHYDROGENASE"/>
    <property type="match status" value="1"/>
</dbReference>
<keyword evidence="3" id="KW-1185">Reference proteome</keyword>
<evidence type="ECO:0000313" key="2">
    <source>
        <dbReference type="EMBL" id="MBB6144603.1"/>
    </source>
</evidence>
<dbReference type="Gene3D" id="3.20.20.100">
    <property type="entry name" value="NADP-dependent oxidoreductase domain"/>
    <property type="match status" value="1"/>
</dbReference>
<gene>
    <name evidence="2" type="ORF">HNQ77_002559</name>
</gene>
<accession>A0A841JT75</accession>
<organism evidence="2 3">
    <name type="scientific">Silvibacterium bohemicum</name>
    <dbReference type="NCBI Taxonomy" id="1577686"/>
    <lineage>
        <taxon>Bacteria</taxon>
        <taxon>Pseudomonadati</taxon>
        <taxon>Acidobacteriota</taxon>
        <taxon>Terriglobia</taxon>
        <taxon>Terriglobales</taxon>
        <taxon>Acidobacteriaceae</taxon>
        <taxon>Silvibacterium</taxon>
    </lineage>
</organism>
<dbReference type="SUPFAM" id="SSF51430">
    <property type="entry name" value="NAD(P)-linked oxidoreductase"/>
    <property type="match status" value="1"/>
</dbReference>
<dbReference type="RefSeq" id="WP_231581328.1">
    <property type="nucleotide sequence ID" value="NZ_JACHEK010000005.1"/>
</dbReference>
<dbReference type="InterPro" id="IPR023210">
    <property type="entry name" value="NADP_OxRdtase_dom"/>
</dbReference>
<feature type="domain" description="NADP-dependent oxidoreductase" evidence="1">
    <location>
        <begin position="21"/>
        <end position="208"/>
    </location>
</feature>
<dbReference type="AlphaFoldDB" id="A0A841JT75"/>
<protein>
    <submittedName>
        <fullName evidence="2">Aryl-alcohol dehydrogenase-like predicted oxidoreductase</fullName>
    </submittedName>
</protein>
<name>A0A841JT75_9BACT</name>
<evidence type="ECO:0000313" key="3">
    <source>
        <dbReference type="Proteomes" id="UP000538666"/>
    </source>
</evidence>
<evidence type="ECO:0000259" key="1">
    <source>
        <dbReference type="Pfam" id="PF00248"/>
    </source>
</evidence>
<dbReference type="InterPro" id="IPR036812">
    <property type="entry name" value="NAD(P)_OxRdtase_dom_sf"/>
</dbReference>
<dbReference type="Pfam" id="PF00248">
    <property type="entry name" value="Aldo_ket_red"/>
    <property type="match status" value="1"/>
</dbReference>
<proteinExistence type="predicted"/>
<reference evidence="2 3" key="1">
    <citation type="submission" date="2020-08" db="EMBL/GenBank/DDBJ databases">
        <title>Genomic Encyclopedia of Type Strains, Phase IV (KMG-IV): sequencing the most valuable type-strain genomes for metagenomic binning, comparative biology and taxonomic classification.</title>
        <authorList>
            <person name="Goeker M."/>
        </authorList>
    </citation>
    <scope>NUCLEOTIDE SEQUENCE [LARGE SCALE GENOMIC DNA]</scope>
    <source>
        <strain evidence="2 3">DSM 103733</strain>
    </source>
</reference>
<dbReference type="CDD" id="cd19100">
    <property type="entry name" value="AKR_unchar"/>
    <property type="match status" value="1"/>
</dbReference>
<comment type="caution">
    <text evidence="2">The sequence shown here is derived from an EMBL/GenBank/DDBJ whole genome shotgun (WGS) entry which is preliminary data.</text>
</comment>
<dbReference type="InterPro" id="IPR053135">
    <property type="entry name" value="AKR2_Oxidoreductase"/>
</dbReference>
<dbReference type="Proteomes" id="UP000538666">
    <property type="component" value="Unassembled WGS sequence"/>
</dbReference>
<dbReference type="PANTHER" id="PTHR43312:SF1">
    <property type="entry name" value="NADP-DEPENDENT OXIDOREDUCTASE DOMAIN-CONTAINING PROTEIN"/>
    <property type="match status" value="1"/>
</dbReference>
<sequence length="330" mass="36936">MSSSIPLRPFGRHTDVKISALGLGGHHLGQAEDLNTAIRIAHRAIEGGVTFFDNCWEYNRGKSENWMGMALKGKRDRVFLMTKVCTHGREAMIATQMLEESLNRLQTDHLDLWQVHGVAFENDPDLFIRPNGAAEALRKAKEQGKVRFVGFTGHKRPEIHLKMLNCGFEWDAVQMPLNPFDANFLSFEQQVLPELNKRGIAALGMKPIVGHGESVKKGMLSAQEALSYAMSLPVTTTITGMEKMEIVEQNLAIAQGFQPLNEQQMQALRDRCRTVAGDGRFELYKMSLKYDNPEARLAHGFPLDDQSIEVKQMLKETDNTGKPYPAVQAG</sequence>